<dbReference type="InterPro" id="IPR021326">
    <property type="entry name" value="DUF2931"/>
</dbReference>
<dbReference type="Proteomes" id="UP000249754">
    <property type="component" value="Unassembled WGS sequence"/>
</dbReference>
<dbReference type="PROSITE" id="PS51257">
    <property type="entry name" value="PROKAR_LIPOPROTEIN"/>
    <property type="match status" value="1"/>
</dbReference>
<dbReference type="STRING" id="188932.AY601_4965"/>
<dbReference type="AlphaFoldDB" id="A0A327S6B7"/>
<sequence length="337" mass="38156">MKSTASLISISIGLCIIFSCQNKSTIKKYDWIATENAPKEYPMRIYSGIFYAGKNPVNAVPSGSIINYGWGETGSIESSGEDLKEAPDTLRLTWISFTENKNYTGKFPLNVKLIDSLLSTGYPAEDLPSGHEEYFYFKVGMAPGGVVVLWLGGPGKQVEVGRYQGKETNDVDWKSEIPGYNGTMEEYGKHIIADLPKEVQQQIADHKIPYGKWDHWRRHFSWKPVITGDVKILSLSMFMFNKEMDFLMSKRLNPAGYIQRGAIEKLYIFWVDHKKRERRSQIDFDETETDQIFSALKPGTHSDLLLHVTNDYGPAVSLKTAAGIIPFKKAKINSYIR</sequence>
<proteinExistence type="predicted"/>
<dbReference type="RefSeq" id="WP_111635838.1">
    <property type="nucleotide sequence ID" value="NZ_QLLR01000032.1"/>
</dbReference>
<dbReference type="Pfam" id="PF11153">
    <property type="entry name" value="DUF2931"/>
    <property type="match status" value="1"/>
</dbReference>
<evidence type="ECO:0008006" key="3">
    <source>
        <dbReference type="Google" id="ProtNLM"/>
    </source>
</evidence>
<evidence type="ECO:0000313" key="2">
    <source>
        <dbReference type="Proteomes" id="UP000249754"/>
    </source>
</evidence>
<comment type="caution">
    <text evidence="1">The sequence shown here is derived from an EMBL/GenBank/DDBJ whole genome shotgun (WGS) entry which is preliminary data.</text>
</comment>
<dbReference type="OrthoDB" id="5702951at2"/>
<protein>
    <recommendedName>
        <fullName evidence="3">DUF2931 family protein</fullName>
    </recommendedName>
</protein>
<reference evidence="1 2" key="1">
    <citation type="submission" date="2018-06" db="EMBL/GenBank/DDBJ databases">
        <title>Genomic Encyclopedia of Archaeal and Bacterial Type Strains, Phase II (KMG-II): from individual species to whole genera.</title>
        <authorList>
            <person name="Goeker M."/>
        </authorList>
    </citation>
    <scope>NUCLEOTIDE SEQUENCE [LARGE SCALE GENOMIC DNA]</scope>
    <source>
        <strain evidence="1 2">DSM 14825</strain>
    </source>
</reference>
<name>A0A327S6B7_9SPHI</name>
<gene>
    <name evidence="1" type="ORF">LY11_04501</name>
</gene>
<evidence type="ECO:0000313" key="1">
    <source>
        <dbReference type="EMBL" id="RAJ24328.1"/>
    </source>
</evidence>
<organism evidence="1 2">
    <name type="scientific">Pedobacter cryoconitis</name>
    <dbReference type="NCBI Taxonomy" id="188932"/>
    <lineage>
        <taxon>Bacteria</taxon>
        <taxon>Pseudomonadati</taxon>
        <taxon>Bacteroidota</taxon>
        <taxon>Sphingobacteriia</taxon>
        <taxon>Sphingobacteriales</taxon>
        <taxon>Sphingobacteriaceae</taxon>
        <taxon>Pedobacter</taxon>
    </lineage>
</organism>
<accession>A0A327S6B7</accession>
<dbReference type="EMBL" id="QLLR01000032">
    <property type="protein sequence ID" value="RAJ24328.1"/>
    <property type="molecule type" value="Genomic_DNA"/>
</dbReference>